<evidence type="ECO:0000256" key="1">
    <source>
        <dbReference type="SAM" id="MobiDB-lite"/>
    </source>
</evidence>
<sequence length="57" mass="6245">MSFFRQFFGAFEAAFAGKPRSYKGLRKPVGAKLAREEASAHTGDFATDGLGRIEHNP</sequence>
<dbReference type="EMBL" id="JAAAXX010000001">
    <property type="protein sequence ID" value="KAF2394469.1"/>
    <property type="molecule type" value="Genomic_DNA"/>
</dbReference>
<dbReference type="Proteomes" id="UP000475265">
    <property type="component" value="Unassembled WGS sequence"/>
</dbReference>
<protein>
    <submittedName>
        <fullName evidence="2">Uncharacterized protein</fullName>
    </submittedName>
</protein>
<reference evidence="2 3" key="1">
    <citation type="submission" date="2019-12" db="EMBL/GenBank/DDBJ databases">
        <title>Endophytic bacteria associated with Panax ginseng seedlings.</title>
        <authorList>
            <person name="Park J.M."/>
            <person name="Shin R."/>
            <person name="Jo S.H."/>
        </authorList>
    </citation>
    <scope>NUCLEOTIDE SEQUENCE [LARGE SCALE GENOMIC DNA]</scope>
    <source>
        <strain evidence="2 3">PgKB32</strain>
    </source>
</reference>
<organism evidence="2 3">
    <name type="scientific">Pseudomonas frederiksbergensis</name>
    <dbReference type="NCBI Taxonomy" id="104087"/>
    <lineage>
        <taxon>Bacteria</taxon>
        <taxon>Pseudomonadati</taxon>
        <taxon>Pseudomonadota</taxon>
        <taxon>Gammaproteobacteria</taxon>
        <taxon>Pseudomonadales</taxon>
        <taxon>Pseudomonadaceae</taxon>
        <taxon>Pseudomonas</taxon>
    </lineage>
</organism>
<comment type="caution">
    <text evidence="2">The sequence shown here is derived from an EMBL/GenBank/DDBJ whole genome shotgun (WGS) entry which is preliminary data.</text>
</comment>
<feature type="region of interest" description="Disordered" evidence="1">
    <location>
        <begin position="36"/>
        <end position="57"/>
    </location>
</feature>
<name>A0A6L5C0W6_9PSED</name>
<dbReference type="AlphaFoldDB" id="A0A6L5C0W6"/>
<proteinExistence type="predicted"/>
<accession>A0A6L5C0W6</accession>
<gene>
    <name evidence="2" type="ORF">FX983_02450</name>
</gene>
<evidence type="ECO:0000313" key="3">
    <source>
        <dbReference type="Proteomes" id="UP000475265"/>
    </source>
</evidence>
<evidence type="ECO:0000313" key="2">
    <source>
        <dbReference type="EMBL" id="KAF2394469.1"/>
    </source>
</evidence>